<gene>
    <name evidence="1" type="ORF">J2N86_04815</name>
</gene>
<protein>
    <recommendedName>
        <fullName evidence="3">Lipoprotein</fullName>
    </recommendedName>
</protein>
<organism evidence="1 2">
    <name type="scientific">Legionella lytica</name>
    <dbReference type="NCBI Taxonomy" id="96232"/>
    <lineage>
        <taxon>Bacteria</taxon>
        <taxon>Pseudomonadati</taxon>
        <taxon>Pseudomonadota</taxon>
        <taxon>Gammaproteobacteria</taxon>
        <taxon>Legionellales</taxon>
        <taxon>Legionellaceae</taxon>
        <taxon>Legionella</taxon>
    </lineage>
</organism>
<sequence length="70" mass="7748">MKKLSFIVFSLLVLTACSGRYSSNGESLYLKSRNGVHLVVPPPLTKENISDFYNLPPQNQDAQVSIAPPR</sequence>
<evidence type="ECO:0000313" key="1">
    <source>
        <dbReference type="EMBL" id="USQ14638.1"/>
    </source>
</evidence>
<dbReference type="EMBL" id="CP071527">
    <property type="protein sequence ID" value="USQ14638.1"/>
    <property type="molecule type" value="Genomic_DNA"/>
</dbReference>
<accession>A0ABY4YAG4</accession>
<name>A0ABY4YAG4_9GAMM</name>
<dbReference type="Proteomes" id="UP001057474">
    <property type="component" value="Chromosome"/>
</dbReference>
<evidence type="ECO:0008006" key="3">
    <source>
        <dbReference type="Google" id="ProtNLM"/>
    </source>
</evidence>
<evidence type="ECO:0000313" key="2">
    <source>
        <dbReference type="Proteomes" id="UP001057474"/>
    </source>
</evidence>
<dbReference type="PROSITE" id="PS51257">
    <property type="entry name" value="PROKAR_LIPOPROTEIN"/>
    <property type="match status" value="1"/>
</dbReference>
<reference evidence="1" key="1">
    <citation type="submission" date="2021-03" db="EMBL/GenBank/DDBJ databases">
        <title>Legionella lytica PCM 2298.</title>
        <authorList>
            <person name="Koper P."/>
        </authorList>
    </citation>
    <scope>NUCLEOTIDE SEQUENCE</scope>
    <source>
        <strain evidence="1">PCM 2298</strain>
    </source>
</reference>
<proteinExistence type="predicted"/>
<dbReference type="RefSeq" id="WP_252581248.1">
    <property type="nucleotide sequence ID" value="NZ_CP071527.1"/>
</dbReference>
<keyword evidence="2" id="KW-1185">Reference proteome</keyword>